<dbReference type="GO" id="GO:0003677">
    <property type="term" value="F:DNA binding"/>
    <property type="evidence" value="ECO:0007669"/>
    <property type="project" value="InterPro"/>
</dbReference>
<sequence length="230" mass="26566">MVFDRLEYLQQKIQTESLHKPVDMVLVTHDKYLSLALTQYLFKRLNTRVCASLAELKNWFEQTPLPHIVIDLDCVMQPIIDVLNTIRRWHLERPGINITLLTANRSPEQTCFIVAAAACRVIERRLETAFLCSLLMQQPCSVPPVQAYYTRENDTLSHREWNILMEVAKGHSLKLIAHTLKKPYHYVVYTQGRVTARVGLSSRKSLIHLLHDLSVTTFGEITQANLLNFE</sequence>
<organism evidence="1 2">
    <name type="scientific">Buttiauxella brennerae ATCC 51605</name>
    <dbReference type="NCBI Taxonomy" id="1354251"/>
    <lineage>
        <taxon>Bacteria</taxon>
        <taxon>Pseudomonadati</taxon>
        <taxon>Pseudomonadota</taxon>
        <taxon>Gammaproteobacteria</taxon>
        <taxon>Enterobacterales</taxon>
        <taxon>Enterobacteriaceae</taxon>
        <taxon>Buttiauxella</taxon>
    </lineage>
</organism>
<name>A0A1B7IDS5_9ENTR</name>
<dbReference type="Gene3D" id="3.40.50.2300">
    <property type="match status" value="1"/>
</dbReference>
<dbReference type="AlphaFoldDB" id="A0A1B7IDS5"/>
<dbReference type="EMBL" id="LXER01000041">
    <property type="protein sequence ID" value="OAT27438.1"/>
    <property type="molecule type" value="Genomic_DNA"/>
</dbReference>
<dbReference type="SUPFAM" id="SSF52172">
    <property type="entry name" value="CheY-like"/>
    <property type="match status" value="1"/>
</dbReference>
<dbReference type="InterPro" id="IPR016032">
    <property type="entry name" value="Sig_transdc_resp-reg_C-effctor"/>
</dbReference>
<dbReference type="Proteomes" id="UP000078410">
    <property type="component" value="Unassembled WGS sequence"/>
</dbReference>
<dbReference type="InterPro" id="IPR011006">
    <property type="entry name" value="CheY-like_superfamily"/>
</dbReference>
<dbReference type="PATRIC" id="fig|1354251.4.peg.4476"/>
<dbReference type="SUPFAM" id="SSF46894">
    <property type="entry name" value="C-terminal effector domain of the bipartite response regulators"/>
    <property type="match status" value="1"/>
</dbReference>
<evidence type="ECO:0000313" key="1">
    <source>
        <dbReference type="EMBL" id="OAT27438.1"/>
    </source>
</evidence>
<dbReference type="GO" id="GO:0006355">
    <property type="term" value="P:regulation of DNA-templated transcription"/>
    <property type="evidence" value="ECO:0007669"/>
    <property type="project" value="InterPro"/>
</dbReference>
<accession>A0A1B7IDS5</accession>
<proteinExistence type="predicted"/>
<reference evidence="1 2" key="1">
    <citation type="submission" date="2016-04" db="EMBL/GenBank/DDBJ databases">
        <title>ATOL: Assembling a taxonomically balanced genome-scale reconstruction of the evolutionary history of the Enterobacteriaceae.</title>
        <authorList>
            <person name="Plunkett G.III."/>
            <person name="Neeno-Eckwall E.C."/>
            <person name="Glasner J.D."/>
            <person name="Perna N.T."/>
        </authorList>
    </citation>
    <scope>NUCLEOTIDE SEQUENCE [LARGE SCALE GENOMIC DNA]</scope>
    <source>
        <strain evidence="1 2">ATCC 51605</strain>
    </source>
</reference>
<gene>
    <name evidence="1" type="ORF">M975_4364</name>
</gene>
<evidence type="ECO:0000313" key="2">
    <source>
        <dbReference type="Proteomes" id="UP000078410"/>
    </source>
</evidence>
<comment type="caution">
    <text evidence="1">The sequence shown here is derived from an EMBL/GenBank/DDBJ whole genome shotgun (WGS) entry which is preliminary data.</text>
</comment>
<protein>
    <submittedName>
        <fullName evidence="1">Transcriptional regulator of fimbriae expression</fullName>
    </submittedName>
</protein>
<keyword evidence="2" id="KW-1185">Reference proteome</keyword>